<dbReference type="KEGG" id="fcy:FRACYDRAFT_256521"/>
<dbReference type="EMBL" id="KV784429">
    <property type="protein sequence ID" value="OEU06096.1"/>
    <property type="molecule type" value="Genomic_DNA"/>
</dbReference>
<organism evidence="1 2">
    <name type="scientific">Fragilariopsis cylindrus CCMP1102</name>
    <dbReference type="NCBI Taxonomy" id="635003"/>
    <lineage>
        <taxon>Eukaryota</taxon>
        <taxon>Sar</taxon>
        <taxon>Stramenopiles</taxon>
        <taxon>Ochrophyta</taxon>
        <taxon>Bacillariophyta</taxon>
        <taxon>Bacillariophyceae</taxon>
        <taxon>Bacillariophycidae</taxon>
        <taxon>Bacillariales</taxon>
        <taxon>Bacillariaceae</taxon>
        <taxon>Fragilariopsis</taxon>
    </lineage>
</organism>
<gene>
    <name evidence="1" type="ORF">FRACYDRAFT_256521</name>
</gene>
<evidence type="ECO:0000313" key="2">
    <source>
        <dbReference type="Proteomes" id="UP000095751"/>
    </source>
</evidence>
<keyword evidence="2" id="KW-1185">Reference proteome</keyword>
<accession>A0A1E7EJL3</accession>
<name>A0A1E7EJL3_9STRA</name>
<dbReference type="AlphaFoldDB" id="A0A1E7EJL3"/>
<dbReference type="Proteomes" id="UP000095751">
    <property type="component" value="Unassembled WGS sequence"/>
</dbReference>
<protein>
    <submittedName>
        <fullName evidence="1">Uncharacterized protein</fullName>
    </submittedName>
</protein>
<sequence>MLHSIRQGRCSSTEQEFLQKCDRLLPPTTKSPIKPTKLYAKNIDIANENRCKLDLLSGKSMEFRAPNGSLHRKLMLKLCGFQTNRYLIAEFLNGQRKVIGPFKLSNI</sequence>
<proteinExistence type="predicted"/>
<reference evidence="1 2" key="1">
    <citation type="submission" date="2016-09" db="EMBL/GenBank/DDBJ databases">
        <title>Extensive genetic diversity and differential bi-allelic expression allows diatom success in the polar Southern Ocean.</title>
        <authorList>
            <consortium name="DOE Joint Genome Institute"/>
            <person name="Mock T."/>
            <person name="Otillar R.P."/>
            <person name="Strauss J."/>
            <person name="Dupont C."/>
            <person name="Frickenhaus S."/>
            <person name="Maumus F."/>
            <person name="Mcmullan M."/>
            <person name="Sanges R."/>
            <person name="Schmutz J."/>
            <person name="Toseland A."/>
            <person name="Valas R."/>
            <person name="Veluchamy A."/>
            <person name="Ward B.J."/>
            <person name="Allen A."/>
            <person name="Barry K."/>
            <person name="Falciatore A."/>
            <person name="Ferrante M."/>
            <person name="Fortunato A.E."/>
            <person name="Gloeckner G."/>
            <person name="Gruber A."/>
            <person name="Hipkin R."/>
            <person name="Janech M."/>
            <person name="Kroth P."/>
            <person name="Leese F."/>
            <person name="Lindquist E."/>
            <person name="Lyon B.R."/>
            <person name="Martin J."/>
            <person name="Mayer C."/>
            <person name="Parker M."/>
            <person name="Quesneville H."/>
            <person name="Raymond J."/>
            <person name="Uhlig C."/>
            <person name="Valentin K.U."/>
            <person name="Worden A.Z."/>
            <person name="Armbrust E.V."/>
            <person name="Bowler C."/>
            <person name="Green B."/>
            <person name="Moulton V."/>
            <person name="Van Oosterhout C."/>
            <person name="Grigoriev I."/>
        </authorList>
    </citation>
    <scope>NUCLEOTIDE SEQUENCE [LARGE SCALE GENOMIC DNA]</scope>
    <source>
        <strain evidence="1 2">CCMP1102</strain>
    </source>
</reference>
<evidence type="ECO:0000313" key="1">
    <source>
        <dbReference type="EMBL" id="OEU06096.1"/>
    </source>
</evidence>
<dbReference type="InParanoid" id="A0A1E7EJL3"/>